<dbReference type="Proteomes" id="UP001292571">
    <property type="component" value="Unassembled WGS sequence"/>
</dbReference>
<keyword evidence="1" id="KW-1133">Transmembrane helix</keyword>
<evidence type="ECO:0000313" key="2">
    <source>
        <dbReference type="EMBL" id="MEA1605755.1"/>
    </source>
</evidence>
<protein>
    <submittedName>
        <fullName evidence="2">Uncharacterized protein</fullName>
    </submittedName>
</protein>
<keyword evidence="1" id="KW-0472">Membrane</keyword>
<dbReference type="RefSeq" id="WP_322948866.1">
    <property type="nucleotide sequence ID" value="NZ_JAYEET010000024.1"/>
</dbReference>
<sequence>MEIGSEALRYVQAHWEWIFGSGGAVGALILIIKGVFSKQTIQQTQIIEGNGEAYQAGQDLSVTKKESAE</sequence>
<keyword evidence="3" id="KW-1185">Reference proteome</keyword>
<reference evidence="2 3" key="1">
    <citation type="submission" date="2023-12" db="EMBL/GenBank/DDBJ databases">
        <title>Pseudomonas sp. T5W1.</title>
        <authorList>
            <person name="Maltman C."/>
        </authorList>
    </citation>
    <scope>NUCLEOTIDE SEQUENCE [LARGE SCALE GENOMIC DNA]</scope>
    <source>
        <strain evidence="2 3">T5W1</strain>
    </source>
</reference>
<dbReference type="EMBL" id="JAYEET010000024">
    <property type="protein sequence ID" value="MEA1605755.1"/>
    <property type="molecule type" value="Genomic_DNA"/>
</dbReference>
<feature type="transmembrane region" description="Helical" evidence="1">
    <location>
        <begin position="17"/>
        <end position="36"/>
    </location>
</feature>
<evidence type="ECO:0000313" key="3">
    <source>
        <dbReference type="Proteomes" id="UP001292571"/>
    </source>
</evidence>
<name>A0ABU5P7W3_9PSED</name>
<proteinExistence type="predicted"/>
<comment type="caution">
    <text evidence="2">The sequence shown here is derived from an EMBL/GenBank/DDBJ whole genome shotgun (WGS) entry which is preliminary data.</text>
</comment>
<evidence type="ECO:0000256" key="1">
    <source>
        <dbReference type="SAM" id="Phobius"/>
    </source>
</evidence>
<organism evidence="2 3">
    <name type="scientific">Pseudomonas spirodelae</name>
    <dbReference type="NCBI Taxonomy" id="3101751"/>
    <lineage>
        <taxon>Bacteria</taxon>
        <taxon>Pseudomonadati</taxon>
        <taxon>Pseudomonadota</taxon>
        <taxon>Gammaproteobacteria</taxon>
        <taxon>Pseudomonadales</taxon>
        <taxon>Pseudomonadaceae</taxon>
        <taxon>Pseudomonas</taxon>
    </lineage>
</organism>
<accession>A0ABU5P7W3</accession>
<gene>
    <name evidence="2" type="ORF">SOP97_07995</name>
</gene>
<keyword evidence="1" id="KW-0812">Transmembrane</keyword>